<dbReference type="SUPFAM" id="SSF46785">
    <property type="entry name" value="Winged helix' DNA-binding domain"/>
    <property type="match status" value="1"/>
</dbReference>
<reference evidence="7" key="1">
    <citation type="submission" date="2019-01" db="EMBL/GenBank/DDBJ databases">
        <title>Gri0909 isolated from a small marine red alga.</title>
        <authorList>
            <person name="Kim J."/>
            <person name="Jeong S.E."/>
            <person name="Jeon C.O."/>
        </authorList>
    </citation>
    <scope>NUCLEOTIDE SEQUENCE [LARGE SCALE GENOMIC DNA]</scope>
    <source>
        <strain evidence="7">Gri0909</strain>
    </source>
</reference>
<dbReference type="PANTHER" id="PTHR30126:SF25">
    <property type="entry name" value="HTH-TYPE TRANSCRIPTIONAL REGULATOR METR"/>
    <property type="match status" value="1"/>
</dbReference>
<evidence type="ECO:0000256" key="1">
    <source>
        <dbReference type="ARBA" id="ARBA00009437"/>
    </source>
</evidence>
<keyword evidence="2" id="KW-0805">Transcription regulation</keyword>
<dbReference type="CDD" id="cd05466">
    <property type="entry name" value="PBP2_LTTR_substrate"/>
    <property type="match status" value="1"/>
</dbReference>
<comment type="caution">
    <text evidence="6">The sequence shown here is derived from an EMBL/GenBank/DDBJ whole genome shotgun (WGS) entry which is preliminary data.</text>
</comment>
<dbReference type="InterPro" id="IPR036390">
    <property type="entry name" value="WH_DNA-bd_sf"/>
</dbReference>
<keyword evidence="4" id="KW-0804">Transcription</keyword>
<dbReference type="SUPFAM" id="SSF53850">
    <property type="entry name" value="Periplasmic binding protein-like II"/>
    <property type="match status" value="1"/>
</dbReference>
<dbReference type="GO" id="GO:0003700">
    <property type="term" value="F:DNA-binding transcription factor activity"/>
    <property type="evidence" value="ECO:0007669"/>
    <property type="project" value="InterPro"/>
</dbReference>
<accession>A0A3S2VS76</accession>
<evidence type="ECO:0000313" key="7">
    <source>
        <dbReference type="Proteomes" id="UP000287447"/>
    </source>
</evidence>
<dbReference type="Gene3D" id="3.40.190.10">
    <property type="entry name" value="Periplasmic binding protein-like II"/>
    <property type="match status" value="2"/>
</dbReference>
<dbReference type="Gene3D" id="1.10.10.10">
    <property type="entry name" value="Winged helix-like DNA-binding domain superfamily/Winged helix DNA-binding domain"/>
    <property type="match status" value="1"/>
</dbReference>
<dbReference type="GO" id="GO:0000976">
    <property type="term" value="F:transcription cis-regulatory region binding"/>
    <property type="evidence" value="ECO:0007669"/>
    <property type="project" value="TreeGrafter"/>
</dbReference>
<organism evidence="6 7">
    <name type="scientific">Hwanghaeella grinnelliae</name>
    <dbReference type="NCBI Taxonomy" id="2500179"/>
    <lineage>
        <taxon>Bacteria</taxon>
        <taxon>Pseudomonadati</taxon>
        <taxon>Pseudomonadota</taxon>
        <taxon>Alphaproteobacteria</taxon>
        <taxon>Rhodospirillales</taxon>
        <taxon>Rhodospirillaceae</taxon>
        <taxon>Hwanghaeella</taxon>
    </lineage>
</organism>
<dbReference type="InterPro" id="IPR000847">
    <property type="entry name" value="LysR_HTH_N"/>
</dbReference>
<dbReference type="EMBL" id="SADE01000001">
    <property type="protein sequence ID" value="RVU38513.1"/>
    <property type="molecule type" value="Genomic_DNA"/>
</dbReference>
<dbReference type="RefSeq" id="WP_127763885.1">
    <property type="nucleotide sequence ID" value="NZ_SADE01000001.1"/>
</dbReference>
<dbReference type="Pfam" id="PF03466">
    <property type="entry name" value="LysR_substrate"/>
    <property type="match status" value="1"/>
</dbReference>
<dbReference type="InterPro" id="IPR005119">
    <property type="entry name" value="LysR_subst-bd"/>
</dbReference>
<gene>
    <name evidence="6" type="ORF">EOI86_04305</name>
</gene>
<evidence type="ECO:0000259" key="5">
    <source>
        <dbReference type="PROSITE" id="PS50931"/>
    </source>
</evidence>
<dbReference type="AlphaFoldDB" id="A0A3S2VS76"/>
<keyword evidence="7" id="KW-1185">Reference proteome</keyword>
<evidence type="ECO:0000256" key="4">
    <source>
        <dbReference type="ARBA" id="ARBA00023163"/>
    </source>
</evidence>
<evidence type="ECO:0000256" key="3">
    <source>
        <dbReference type="ARBA" id="ARBA00023125"/>
    </source>
</evidence>
<proteinExistence type="inferred from homology"/>
<dbReference type="InterPro" id="IPR036388">
    <property type="entry name" value="WH-like_DNA-bd_sf"/>
</dbReference>
<feature type="domain" description="HTH lysR-type" evidence="5">
    <location>
        <begin position="4"/>
        <end position="61"/>
    </location>
</feature>
<keyword evidence="3" id="KW-0238">DNA-binding</keyword>
<dbReference type="PANTHER" id="PTHR30126">
    <property type="entry name" value="HTH-TYPE TRANSCRIPTIONAL REGULATOR"/>
    <property type="match status" value="1"/>
</dbReference>
<comment type="similarity">
    <text evidence="1">Belongs to the LysR transcriptional regulatory family.</text>
</comment>
<dbReference type="Pfam" id="PF00126">
    <property type="entry name" value="HTH_1"/>
    <property type="match status" value="1"/>
</dbReference>
<sequence>MAYLDRRHFRLLTALSEHKKLGLAASALGLSQPAASHQIREAERRLGISLITKTGNSVSLTSAGEHLATIGKSTEKSLSDAEADAIWLSRDTSEALRFAIGVSERMSWLPDAVAKLAVQEPNLRIELVQLRPSELQSAVMNQEADCFLTAGVPGPGLAARHIFHDRLVGVLPPDAPEAGQSVTADWFVSRTYLSYSFRPQPGFEFEKLFRPASVVPAKILRLESLPSIITMIEAGQGTTVLPRWAVDEAAQQGRVSLAELNTEQPGIDWSLCHHPRLSERRLAGLALIAEAIEQEGREKEGRHSAA</sequence>
<evidence type="ECO:0000256" key="2">
    <source>
        <dbReference type="ARBA" id="ARBA00023015"/>
    </source>
</evidence>
<dbReference type="OrthoDB" id="155872at2"/>
<dbReference type="Proteomes" id="UP000287447">
    <property type="component" value="Unassembled WGS sequence"/>
</dbReference>
<name>A0A3S2VS76_9PROT</name>
<protein>
    <submittedName>
        <fullName evidence="6">LysR family transcriptional regulator</fullName>
    </submittedName>
</protein>
<evidence type="ECO:0000313" key="6">
    <source>
        <dbReference type="EMBL" id="RVU38513.1"/>
    </source>
</evidence>
<dbReference type="PROSITE" id="PS50931">
    <property type="entry name" value="HTH_LYSR"/>
    <property type="match status" value="1"/>
</dbReference>